<dbReference type="EMBL" id="JAAATW010000004">
    <property type="protein sequence ID" value="NBE09170.1"/>
    <property type="molecule type" value="Genomic_DNA"/>
</dbReference>
<dbReference type="Proteomes" id="UP001517376">
    <property type="component" value="Unassembled WGS sequence"/>
</dbReference>
<protein>
    <recommendedName>
        <fullName evidence="3">GAF domain-containing protein</fullName>
    </recommendedName>
</protein>
<comment type="caution">
    <text evidence="1">The sequence shown here is derived from an EMBL/GenBank/DDBJ whole genome shotgun (WGS) entry which is preliminary data.</text>
</comment>
<accession>A0ABW9YBF8</accession>
<dbReference type="SUPFAM" id="SSF55781">
    <property type="entry name" value="GAF domain-like"/>
    <property type="match status" value="1"/>
</dbReference>
<evidence type="ECO:0000313" key="2">
    <source>
        <dbReference type="Proteomes" id="UP001517376"/>
    </source>
</evidence>
<evidence type="ECO:0008006" key="3">
    <source>
        <dbReference type="Google" id="ProtNLM"/>
    </source>
</evidence>
<dbReference type="RefSeq" id="WP_161768243.1">
    <property type="nucleotide sequence ID" value="NZ_JAAATW010000004.1"/>
</dbReference>
<evidence type="ECO:0000313" key="1">
    <source>
        <dbReference type="EMBL" id="NBE09170.1"/>
    </source>
</evidence>
<name>A0ABW9YBF8_9RHOB</name>
<keyword evidence="2" id="KW-1185">Reference proteome</keyword>
<reference evidence="2" key="1">
    <citation type="submission" date="2020-01" db="EMBL/GenBank/DDBJ databases">
        <title>Sphingomonas sp. strain CSW-10.</title>
        <authorList>
            <person name="Chen W.-M."/>
        </authorList>
    </citation>
    <scope>NUCLEOTIDE SEQUENCE [LARGE SCALE GENOMIC DNA]</scope>
    <source>
        <strain evidence="2">CCP-1</strain>
    </source>
</reference>
<sequence>MAVAHLYGLNPVPSEAPRAPRLSVEPEDFASVAELARSISGCARACIRLEDAETGEARLSFFPPLYGVRDLPAALLPDGRGQAQLSGPSLRQEMQAAGLPDLAFWAGFTLRSLDGRMLGVLCLMDEVPRELSETALAQLRLLAEILSRGIGMAASTIRAMARQSLGLMEDLAEVEDGAVSPAVTGLLRYAAGRVPGSGEAMAMRIAGLADMSGGKLLLTPTARDILYTHGFRLANPKTVEAEAPAEAPVMLMPVEVAPQAAAEFHTMARLRIGEVHHDIARDEETDKFAFRITGSGAPWVLLENGLEEGWPEMAAEIIKRTRNATFDYVRMHMIHNRDASHEPGEFVYDLYGMGWSVRGTPDFAEAKGADGMWRVFDASHISPDAPRDFSAQAAFAAIPDLADRIGADVHEWSKRIAAGSEVTPVFG</sequence>
<proteinExistence type="predicted"/>
<organism evidence="1 2">
    <name type="scientific">Paragemmobacter ruber</name>
    <dbReference type="NCBI Taxonomy" id="1985673"/>
    <lineage>
        <taxon>Bacteria</taxon>
        <taxon>Pseudomonadati</taxon>
        <taxon>Pseudomonadota</taxon>
        <taxon>Alphaproteobacteria</taxon>
        <taxon>Rhodobacterales</taxon>
        <taxon>Paracoccaceae</taxon>
        <taxon>Paragemmobacter</taxon>
    </lineage>
</organism>
<gene>
    <name evidence="1" type="ORF">GU920_16620</name>
</gene>